<accession>A0ABW0MQT5</accession>
<dbReference type="Pfam" id="PF07715">
    <property type="entry name" value="Plug"/>
    <property type="match status" value="1"/>
</dbReference>
<dbReference type="PROSITE" id="PS01156">
    <property type="entry name" value="TONB_DEPENDENT_REC_2"/>
    <property type="match status" value="1"/>
</dbReference>
<comment type="caution">
    <text evidence="17">The sequence shown here is derived from an EMBL/GenBank/DDBJ whole genome shotgun (WGS) entry which is preliminary data.</text>
</comment>
<keyword evidence="8 11" id="KW-0472">Membrane</keyword>
<dbReference type="InterPro" id="IPR036942">
    <property type="entry name" value="Beta-barrel_TonB_sf"/>
</dbReference>
<dbReference type="InterPro" id="IPR037066">
    <property type="entry name" value="Plug_dom_sf"/>
</dbReference>
<keyword evidence="7 13" id="KW-0798">TonB box</keyword>
<keyword evidence="9 17" id="KW-0675">Receptor</keyword>
<dbReference type="InterPro" id="IPR012910">
    <property type="entry name" value="Plug_dom"/>
</dbReference>
<evidence type="ECO:0000256" key="2">
    <source>
        <dbReference type="ARBA" id="ARBA00009810"/>
    </source>
</evidence>
<reference evidence="18" key="1">
    <citation type="journal article" date="2019" name="Int. J. Syst. Evol. Microbiol.">
        <title>The Global Catalogue of Microorganisms (GCM) 10K type strain sequencing project: providing services to taxonomists for standard genome sequencing and annotation.</title>
        <authorList>
            <consortium name="The Broad Institute Genomics Platform"/>
            <consortium name="The Broad Institute Genome Sequencing Center for Infectious Disease"/>
            <person name="Wu L."/>
            <person name="Ma J."/>
        </authorList>
    </citation>
    <scope>NUCLEOTIDE SEQUENCE [LARGE SCALE GENOMIC DNA]</scope>
    <source>
        <strain evidence="18">CCUG 43111</strain>
    </source>
</reference>
<evidence type="ECO:0000259" key="15">
    <source>
        <dbReference type="Pfam" id="PF00593"/>
    </source>
</evidence>
<keyword evidence="6 14" id="KW-0732">Signal</keyword>
<protein>
    <submittedName>
        <fullName evidence="17">TonB-dependent receptor</fullName>
    </submittedName>
</protein>
<sequence>MHTLSKNYNMTFAAVSNSAPALKPLALACAVSLSLFAAAAHADEQALTTVHVTGARFPSDAALPPVGATVITAEEIRTAGVNDVNAAIRKIGGVYGRQSLTGSPDFGLDLRGFGTNSAQNLVVLVDGVRMNENELTDAVLSTIPVDTVERIEITRGGSSVLYGEGATGGVINIITKRGAEAGYHGTVVMEAGQRHQFDTRASLRHGEGPLSFDIAADRQGTHNDRENAQFRQKSISGGVQWAQDATRVGLRVESARQDQRFPGSLTIEQFEQNPHQTNTPTDFGTLSTDRVTAFAEQRIGSVELAAELSHRERKVSSNYDFGGFISESAYRSRQTQFSPRLRQITRSGGLLNEAVAGVDLIRWERGDDLGFGTWVRQRSNALYLRDEMRWDSAWNARLAVGGRHEKFKKDSSAPFEAGNPFSGPPNGSRSLNAWTLEGSIDPLAGVTVHAKAGQSYRIANADENAFRSSTGLLEPQTSRDLELGVTVGDKARQVSARVFRHRLRNEIFFDPTVTALTPFGANTNLDPTRRQGIELDAAADLPANLRLSGHVQHVQAEFTDGPNAGREMVLVPKNVLTARLAWLPGNGQTADLGVQYVSNQRYGSDFANDCGARIPSYTTVDARYAVKVGAWEFAVNGLNLADRQYYSQAFGCRSGIYPSDGRQLKLSARYDF</sequence>
<evidence type="ECO:0000256" key="13">
    <source>
        <dbReference type="RuleBase" id="RU003357"/>
    </source>
</evidence>
<dbReference type="PANTHER" id="PTHR30069">
    <property type="entry name" value="TONB-DEPENDENT OUTER MEMBRANE RECEPTOR"/>
    <property type="match status" value="1"/>
</dbReference>
<proteinExistence type="inferred from homology"/>
<dbReference type="Gene3D" id="2.170.130.10">
    <property type="entry name" value="TonB-dependent receptor, plug domain"/>
    <property type="match status" value="1"/>
</dbReference>
<dbReference type="EMBL" id="JBHSMR010000014">
    <property type="protein sequence ID" value="MFC5480613.1"/>
    <property type="molecule type" value="Genomic_DNA"/>
</dbReference>
<dbReference type="Gene3D" id="2.40.170.20">
    <property type="entry name" value="TonB-dependent receptor, beta-barrel domain"/>
    <property type="match status" value="1"/>
</dbReference>
<comment type="similarity">
    <text evidence="2 11 13">Belongs to the TonB-dependent receptor family.</text>
</comment>
<evidence type="ECO:0000313" key="17">
    <source>
        <dbReference type="EMBL" id="MFC5480613.1"/>
    </source>
</evidence>
<gene>
    <name evidence="17" type="ORF">ACFPQ5_20620</name>
</gene>
<dbReference type="InterPro" id="IPR039426">
    <property type="entry name" value="TonB-dep_rcpt-like"/>
</dbReference>
<evidence type="ECO:0000256" key="5">
    <source>
        <dbReference type="ARBA" id="ARBA00022692"/>
    </source>
</evidence>
<dbReference type="InterPro" id="IPR010917">
    <property type="entry name" value="TonB_rcpt_CS"/>
</dbReference>
<evidence type="ECO:0000256" key="12">
    <source>
        <dbReference type="PROSITE-ProRule" id="PRU10144"/>
    </source>
</evidence>
<evidence type="ECO:0000256" key="3">
    <source>
        <dbReference type="ARBA" id="ARBA00022448"/>
    </source>
</evidence>
<feature type="signal peptide" evidence="14">
    <location>
        <begin position="1"/>
        <end position="42"/>
    </location>
</feature>
<dbReference type="PANTHER" id="PTHR30069:SF27">
    <property type="entry name" value="BLL4766 PROTEIN"/>
    <property type="match status" value="1"/>
</dbReference>
<dbReference type="RefSeq" id="WP_379760305.1">
    <property type="nucleotide sequence ID" value="NZ_JBHSMR010000014.1"/>
</dbReference>
<organism evidence="17 18">
    <name type="scientific">Massilia suwonensis</name>
    <dbReference type="NCBI Taxonomy" id="648895"/>
    <lineage>
        <taxon>Bacteria</taxon>
        <taxon>Pseudomonadati</taxon>
        <taxon>Pseudomonadota</taxon>
        <taxon>Betaproteobacteria</taxon>
        <taxon>Burkholderiales</taxon>
        <taxon>Oxalobacteraceae</taxon>
        <taxon>Telluria group</taxon>
        <taxon>Massilia</taxon>
    </lineage>
</organism>
<evidence type="ECO:0000256" key="10">
    <source>
        <dbReference type="ARBA" id="ARBA00023237"/>
    </source>
</evidence>
<evidence type="ECO:0000256" key="4">
    <source>
        <dbReference type="ARBA" id="ARBA00022452"/>
    </source>
</evidence>
<feature type="short sequence motif" description="TonB C-terminal box" evidence="12">
    <location>
        <begin position="655"/>
        <end position="672"/>
    </location>
</feature>
<comment type="subcellular location">
    <subcellularLocation>
        <location evidence="1 11">Cell outer membrane</location>
        <topology evidence="1 11">Multi-pass membrane protein</topology>
    </subcellularLocation>
</comment>
<dbReference type="InterPro" id="IPR000531">
    <property type="entry name" value="Beta-barrel_TonB"/>
</dbReference>
<feature type="domain" description="TonB-dependent receptor plug" evidence="16">
    <location>
        <begin position="66"/>
        <end position="170"/>
    </location>
</feature>
<keyword evidence="10 11" id="KW-0998">Cell outer membrane</keyword>
<name>A0ABW0MQT5_9BURK</name>
<dbReference type="Pfam" id="PF00593">
    <property type="entry name" value="TonB_dep_Rec_b-barrel"/>
    <property type="match status" value="1"/>
</dbReference>
<dbReference type="CDD" id="cd01347">
    <property type="entry name" value="ligand_gated_channel"/>
    <property type="match status" value="1"/>
</dbReference>
<evidence type="ECO:0000256" key="6">
    <source>
        <dbReference type="ARBA" id="ARBA00022729"/>
    </source>
</evidence>
<evidence type="ECO:0000256" key="14">
    <source>
        <dbReference type="SAM" id="SignalP"/>
    </source>
</evidence>
<dbReference type="Proteomes" id="UP001596101">
    <property type="component" value="Unassembled WGS sequence"/>
</dbReference>
<keyword evidence="18" id="KW-1185">Reference proteome</keyword>
<feature type="chain" id="PRO_5045574496" evidence="14">
    <location>
        <begin position="43"/>
        <end position="672"/>
    </location>
</feature>
<keyword evidence="3 11" id="KW-0813">Transport</keyword>
<evidence type="ECO:0000256" key="11">
    <source>
        <dbReference type="PROSITE-ProRule" id="PRU01360"/>
    </source>
</evidence>
<dbReference type="PROSITE" id="PS52016">
    <property type="entry name" value="TONB_DEPENDENT_REC_3"/>
    <property type="match status" value="1"/>
</dbReference>
<evidence type="ECO:0000259" key="16">
    <source>
        <dbReference type="Pfam" id="PF07715"/>
    </source>
</evidence>
<evidence type="ECO:0000313" key="18">
    <source>
        <dbReference type="Proteomes" id="UP001596101"/>
    </source>
</evidence>
<evidence type="ECO:0000256" key="8">
    <source>
        <dbReference type="ARBA" id="ARBA00023136"/>
    </source>
</evidence>
<evidence type="ECO:0000256" key="1">
    <source>
        <dbReference type="ARBA" id="ARBA00004571"/>
    </source>
</evidence>
<feature type="domain" description="TonB-dependent receptor-like beta-barrel" evidence="15">
    <location>
        <begin position="236"/>
        <end position="640"/>
    </location>
</feature>
<keyword evidence="4 11" id="KW-1134">Transmembrane beta strand</keyword>
<evidence type="ECO:0000256" key="9">
    <source>
        <dbReference type="ARBA" id="ARBA00023170"/>
    </source>
</evidence>
<evidence type="ECO:0000256" key="7">
    <source>
        <dbReference type="ARBA" id="ARBA00023077"/>
    </source>
</evidence>
<keyword evidence="5 11" id="KW-0812">Transmembrane</keyword>
<dbReference type="SUPFAM" id="SSF56935">
    <property type="entry name" value="Porins"/>
    <property type="match status" value="1"/>
</dbReference>